<feature type="binding site" evidence="10">
    <location>
        <position position="54"/>
    </location>
    <ligand>
        <name>Fe cation</name>
        <dbReference type="ChEBI" id="CHEBI:24875"/>
        <label>1</label>
    </ligand>
</feature>
<feature type="domain" description="Ferritin-like diiron" evidence="12">
    <location>
        <begin position="1"/>
        <end position="146"/>
    </location>
</feature>
<evidence type="ECO:0000256" key="3">
    <source>
        <dbReference type="ARBA" id="ARBA00022448"/>
    </source>
</evidence>
<dbReference type="PROSITE" id="PS50905">
    <property type="entry name" value="FERRITIN_LIKE"/>
    <property type="match status" value="1"/>
</dbReference>
<evidence type="ECO:0000256" key="10">
    <source>
        <dbReference type="PIRSR" id="PIRSR002560-1"/>
    </source>
</evidence>
<evidence type="ECO:0000259" key="12">
    <source>
        <dbReference type="PROSITE" id="PS50905"/>
    </source>
</evidence>
<evidence type="ECO:0000256" key="6">
    <source>
        <dbReference type="ARBA" id="ARBA00023004"/>
    </source>
</evidence>
<keyword evidence="11" id="KW-0349">Heme</keyword>
<comment type="function">
    <text evidence="9">Iron-storage protein, whose ferroxidase center binds Fe(2+), oxidizes it using dioxygen to Fe(3+), and participates in the subsequent Fe(3+) oxide mineral core formation within the central cavity of the BFR protein shell.</text>
</comment>
<dbReference type="NCBIfam" id="TIGR00754">
    <property type="entry name" value="bfr"/>
    <property type="match status" value="1"/>
</dbReference>
<evidence type="ECO:0000256" key="5">
    <source>
        <dbReference type="ARBA" id="ARBA00023002"/>
    </source>
</evidence>
<feature type="binding site" evidence="10">
    <location>
        <position position="51"/>
    </location>
    <ligand>
        <name>Fe cation</name>
        <dbReference type="ChEBI" id="CHEBI:24875"/>
        <label>2</label>
    </ligand>
</feature>
<dbReference type="PROSITE" id="PS00549">
    <property type="entry name" value="BACTERIOFERRITIN"/>
    <property type="match status" value="1"/>
</dbReference>
<evidence type="ECO:0000313" key="14">
    <source>
        <dbReference type="Proteomes" id="UP000242258"/>
    </source>
</evidence>
<evidence type="ECO:0000256" key="11">
    <source>
        <dbReference type="RuleBase" id="RU000623"/>
    </source>
</evidence>
<comment type="caution">
    <text evidence="13">The sequence shown here is derived from an EMBL/GenBank/DDBJ whole genome shotgun (WGS) entry which is preliminary data.</text>
</comment>
<feature type="binding site" evidence="10">
    <location>
        <position position="128"/>
    </location>
    <ligand>
        <name>Fe cation</name>
        <dbReference type="ChEBI" id="CHEBI:24875"/>
        <label>1</label>
    </ligand>
</feature>
<dbReference type="OrthoDB" id="9800505at2"/>
<keyword evidence="3" id="KW-0813">Transport</keyword>
<feature type="binding site" evidence="10">
    <location>
        <position position="50"/>
    </location>
    <ligand>
        <name>Fe cation</name>
        <dbReference type="ChEBI" id="CHEBI:24875"/>
        <label>3</label>
    </ligand>
</feature>
<dbReference type="InterPro" id="IPR009040">
    <property type="entry name" value="Ferritin-like_diiron"/>
</dbReference>
<evidence type="ECO:0000256" key="8">
    <source>
        <dbReference type="ARBA" id="ARBA00036243"/>
    </source>
</evidence>
<evidence type="ECO:0000256" key="2">
    <source>
        <dbReference type="ARBA" id="ARBA00022434"/>
    </source>
</evidence>
<keyword evidence="7" id="KW-0406">Ion transport</keyword>
<comment type="catalytic activity">
    <reaction evidence="9">
        <text>4 Fe(2+) + O2 + 4 H(+) = 4 Fe(3+) + 2 H2O</text>
        <dbReference type="Rhea" id="RHEA:11148"/>
        <dbReference type="ChEBI" id="CHEBI:15377"/>
        <dbReference type="ChEBI" id="CHEBI:15378"/>
        <dbReference type="ChEBI" id="CHEBI:15379"/>
        <dbReference type="ChEBI" id="CHEBI:29033"/>
        <dbReference type="ChEBI" id="CHEBI:29034"/>
        <dbReference type="EC" id="1.16.3.1"/>
    </reaction>
</comment>
<dbReference type="EMBL" id="MKEK01000001">
    <property type="protein sequence ID" value="OEY68734.1"/>
    <property type="molecule type" value="Genomic_DNA"/>
</dbReference>
<evidence type="ECO:0000256" key="4">
    <source>
        <dbReference type="ARBA" id="ARBA00022496"/>
    </source>
</evidence>
<dbReference type="AlphaFoldDB" id="A0A1E7Q3E9"/>
<feature type="binding site" evidence="10">
    <location>
        <position position="51"/>
    </location>
    <ligand>
        <name>Fe cation</name>
        <dbReference type="ChEBI" id="CHEBI:24875"/>
        <label>1</label>
    </ligand>
</feature>
<dbReference type="PIRSF" id="PIRSF002560">
    <property type="entry name" value="Bacterioferritin"/>
    <property type="match status" value="1"/>
</dbReference>
<dbReference type="InterPro" id="IPR002024">
    <property type="entry name" value="Bacterioferritin"/>
</dbReference>
<dbReference type="STRING" id="1628148.BI198_03480"/>
<evidence type="ECO:0000256" key="9">
    <source>
        <dbReference type="PIRNR" id="PIRNR002560"/>
    </source>
</evidence>
<keyword evidence="4" id="KW-0410">Iron transport</keyword>
<dbReference type="GO" id="GO:0006879">
    <property type="term" value="P:intracellular iron ion homeostasis"/>
    <property type="evidence" value="ECO:0007669"/>
    <property type="project" value="UniProtKB-KW"/>
</dbReference>
<name>A0A1E7Q3E9_9GAMM</name>
<keyword evidence="9 10" id="KW-0479">Metal-binding</keyword>
<dbReference type="PANTHER" id="PTHR30295:SF9">
    <property type="entry name" value="BACTERIOFERRITIN"/>
    <property type="match status" value="1"/>
</dbReference>
<dbReference type="GO" id="GO:0005829">
    <property type="term" value="C:cytosol"/>
    <property type="evidence" value="ECO:0007669"/>
    <property type="project" value="TreeGrafter"/>
</dbReference>
<accession>A0A1E7Q3E9</accession>
<gene>
    <name evidence="13" type="ORF">BI198_03480</name>
</gene>
<keyword evidence="5" id="KW-0560">Oxidoreductase</keyword>
<dbReference type="InterPro" id="IPR008331">
    <property type="entry name" value="Ferritin_DPS_dom"/>
</dbReference>
<dbReference type="PANTHER" id="PTHR30295">
    <property type="entry name" value="BACTERIOFERRITIN"/>
    <property type="match status" value="1"/>
</dbReference>
<dbReference type="CDD" id="cd00907">
    <property type="entry name" value="Bacterioferritin"/>
    <property type="match status" value="1"/>
</dbReference>
<dbReference type="EC" id="1.16.3.1" evidence="9"/>
<dbReference type="RefSeq" id="WP_070048300.1">
    <property type="nucleotide sequence ID" value="NZ_CBCSDO010000001.1"/>
</dbReference>
<keyword evidence="14" id="KW-1185">Reference proteome</keyword>
<comment type="catalytic activity">
    <reaction evidence="8">
        <text>Fe(2+)(in) = Fe(2+)(out)</text>
        <dbReference type="Rhea" id="RHEA:28486"/>
        <dbReference type="ChEBI" id="CHEBI:29033"/>
    </reaction>
</comment>
<feature type="binding site" evidence="10">
    <location>
        <position position="46"/>
    </location>
    <ligand>
        <name>Fe cation</name>
        <dbReference type="ChEBI" id="CHEBI:24875"/>
        <label>3</label>
    </ligand>
</feature>
<dbReference type="InterPro" id="IPR009078">
    <property type="entry name" value="Ferritin-like_SF"/>
</dbReference>
<dbReference type="Gene3D" id="1.20.1260.10">
    <property type="match status" value="1"/>
</dbReference>
<feature type="binding site" evidence="10">
    <location>
        <position position="94"/>
    </location>
    <ligand>
        <name>Fe cation</name>
        <dbReference type="ChEBI" id="CHEBI:24875"/>
        <label>2</label>
    </ligand>
</feature>
<dbReference type="Proteomes" id="UP000242258">
    <property type="component" value="Unassembled WGS sequence"/>
</dbReference>
<dbReference type="Pfam" id="PF00210">
    <property type="entry name" value="Ferritin"/>
    <property type="match status" value="1"/>
</dbReference>
<dbReference type="PRINTS" id="PR00601">
    <property type="entry name" value="BACFERRITIN"/>
</dbReference>
<feature type="binding site" evidence="10">
    <location>
        <position position="128"/>
    </location>
    <ligand>
        <name>Fe cation</name>
        <dbReference type="ChEBI" id="CHEBI:24875"/>
        <label>2</label>
    </ligand>
</feature>
<dbReference type="GO" id="GO:0020037">
    <property type="term" value="F:heme binding"/>
    <property type="evidence" value="ECO:0007669"/>
    <property type="project" value="TreeGrafter"/>
</dbReference>
<protein>
    <recommendedName>
        <fullName evidence="9 11">Bacterioferritin</fullName>
        <ecNumber evidence="9">1.16.3.1</ecNumber>
    </recommendedName>
</protein>
<dbReference type="GO" id="GO:0006826">
    <property type="term" value="P:iron ion transport"/>
    <property type="evidence" value="ECO:0007669"/>
    <property type="project" value="UniProtKB-KW"/>
</dbReference>
<comment type="similarity">
    <text evidence="1 9 11">Belongs to the bacterioferritin family.</text>
</comment>
<organism evidence="13 14">
    <name type="scientific">Rheinheimera salexigens</name>
    <dbReference type="NCBI Taxonomy" id="1628148"/>
    <lineage>
        <taxon>Bacteria</taxon>
        <taxon>Pseudomonadati</taxon>
        <taxon>Pseudomonadota</taxon>
        <taxon>Gammaproteobacteria</taxon>
        <taxon>Chromatiales</taxon>
        <taxon>Chromatiaceae</taxon>
        <taxon>Rheinheimera</taxon>
    </lineage>
</organism>
<keyword evidence="6 9" id="KW-0408">Iron</keyword>
<dbReference type="InterPro" id="IPR012347">
    <property type="entry name" value="Ferritin-like"/>
</dbReference>
<dbReference type="GO" id="GO:0004322">
    <property type="term" value="F:ferroxidase activity"/>
    <property type="evidence" value="ECO:0007669"/>
    <property type="project" value="UniProtKB-EC"/>
</dbReference>
<reference evidence="14" key="1">
    <citation type="submission" date="2016-09" db="EMBL/GenBank/DDBJ databases">
        <authorList>
            <person name="Wan X."/>
            <person name="Hou S."/>
        </authorList>
    </citation>
    <scope>NUCLEOTIDE SEQUENCE [LARGE SCALE GENOMIC DNA]</scope>
    <source>
        <strain evidence="14">KH87</strain>
    </source>
</reference>
<keyword evidence="2 9" id="KW-0409">Iron storage</keyword>
<dbReference type="GO" id="GO:0008199">
    <property type="term" value="F:ferric iron binding"/>
    <property type="evidence" value="ECO:0007669"/>
    <property type="project" value="InterPro"/>
</dbReference>
<feature type="binding site" evidence="10">
    <location>
        <position position="131"/>
    </location>
    <ligand>
        <name>Fe cation</name>
        <dbReference type="ChEBI" id="CHEBI:24875"/>
        <label>2</label>
    </ligand>
</feature>
<evidence type="ECO:0000256" key="1">
    <source>
        <dbReference type="ARBA" id="ARBA00008093"/>
    </source>
</evidence>
<dbReference type="SUPFAM" id="SSF47240">
    <property type="entry name" value="Ferritin-like"/>
    <property type="match status" value="1"/>
</dbReference>
<sequence length="155" mass="17926">MKGNTKIISALNTLLANELAAMDQYFIHSRMYEDWGLQKLFVRIDHEFEDEKGHASALIERILFLEGVPDMSKRDAIHVGKNVPEMLQNDLNVEYSVAKLLKQTMALCEQEQDYVTRNILQTLLADTEIDHAHWLEQQLKLIKVLGLPNYLQSQM</sequence>
<feature type="binding site" evidence="10">
    <location>
        <position position="18"/>
    </location>
    <ligand>
        <name>Fe cation</name>
        <dbReference type="ChEBI" id="CHEBI:24875"/>
        <label>1</label>
    </ligand>
</feature>
<proteinExistence type="inferred from homology"/>
<evidence type="ECO:0000256" key="7">
    <source>
        <dbReference type="ARBA" id="ARBA00023065"/>
    </source>
</evidence>
<evidence type="ECO:0000313" key="13">
    <source>
        <dbReference type="EMBL" id="OEY68734.1"/>
    </source>
</evidence>